<organism evidence="2 3">
    <name type="scientific">Candidatus Ozemobacter sibiricus</name>
    <dbReference type="NCBI Taxonomy" id="2268124"/>
    <lineage>
        <taxon>Bacteria</taxon>
        <taxon>Candidatus Ozemobacteria</taxon>
        <taxon>Candidatus Ozemobacterales</taxon>
        <taxon>Candidatus Ozemobacteraceae</taxon>
        <taxon>Candidatus Ozemobacter</taxon>
    </lineage>
</organism>
<dbReference type="AlphaFoldDB" id="A0A367ZQ36"/>
<protein>
    <submittedName>
        <fullName evidence="2">Uncharacterized protein</fullName>
    </submittedName>
</protein>
<evidence type="ECO:0000256" key="1">
    <source>
        <dbReference type="SAM" id="MobiDB-lite"/>
    </source>
</evidence>
<feature type="compositionally biased region" description="Pro residues" evidence="1">
    <location>
        <begin position="281"/>
        <end position="298"/>
    </location>
</feature>
<dbReference type="Proteomes" id="UP000252355">
    <property type="component" value="Unassembled WGS sequence"/>
</dbReference>
<proteinExistence type="predicted"/>
<gene>
    <name evidence="2" type="ORF">OZSIB_3430</name>
</gene>
<dbReference type="EMBL" id="QOQW01000007">
    <property type="protein sequence ID" value="RCK80248.1"/>
    <property type="molecule type" value="Genomic_DNA"/>
</dbReference>
<name>A0A367ZQ36_9BACT</name>
<accession>A0A367ZQ36</accession>
<reference evidence="2 3" key="1">
    <citation type="submission" date="2018-05" db="EMBL/GenBank/DDBJ databases">
        <title>A metagenomic window into the 2 km-deep terrestrial subsurface aquifer revealed taxonomically and functionally diverse microbial community comprising novel uncultured bacterial lineages.</title>
        <authorList>
            <person name="Kadnikov V.V."/>
            <person name="Mardanov A.V."/>
            <person name="Beletsky A.V."/>
            <person name="Banks D."/>
            <person name="Pimenov N.V."/>
            <person name="Frank Y.A."/>
            <person name="Karnachuk O.V."/>
            <person name="Ravin N.V."/>
        </authorList>
    </citation>
    <scope>NUCLEOTIDE SEQUENCE [LARGE SCALE GENOMIC DNA]</scope>
    <source>
        <strain evidence="2">BY5</strain>
    </source>
</reference>
<comment type="caution">
    <text evidence="2">The sequence shown here is derived from an EMBL/GenBank/DDBJ whole genome shotgun (WGS) entry which is preliminary data.</text>
</comment>
<evidence type="ECO:0000313" key="2">
    <source>
        <dbReference type="EMBL" id="RCK80248.1"/>
    </source>
</evidence>
<evidence type="ECO:0000313" key="3">
    <source>
        <dbReference type="Proteomes" id="UP000252355"/>
    </source>
</evidence>
<feature type="region of interest" description="Disordered" evidence="1">
    <location>
        <begin position="268"/>
        <end position="298"/>
    </location>
</feature>
<sequence>MMPASLLSSTTIPAAAPRSPGLSSNVRQPVSPAAAVLLFLLLLVGQAPTAVWACLRLPHEWTTLDHEPPTPTPGYFGLTDALYAWREEMLAASPPLDLGRLRLLRVWQGDLSMPTPAAASLRQQVAAALAAVFPTASLTIPLADLPSANDPALILPAHPDWTETVFLDIYVKRNDQHGLTMLDIIFFGGALVRTVLREETHLIVRAVGRDGQVLDVREISVSPTILVDTMMGLGGCLLTYLEKHDHRPMLLDIGELFQDVASGAYDLRPADLRQPDLPTSQPMPPPRATTPRSVPPSE</sequence>